<dbReference type="FunFam" id="2.30.39.10:FF:000030">
    <property type="entry name" value="Serpin 2"/>
    <property type="match status" value="1"/>
</dbReference>
<evidence type="ECO:0000256" key="1">
    <source>
        <dbReference type="ARBA" id="ARBA00004613"/>
    </source>
</evidence>
<evidence type="ECO:0000256" key="2">
    <source>
        <dbReference type="ARBA" id="ARBA00009500"/>
    </source>
</evidence>
<sequence length="420" mass="46893">MLVSGRLLKYVLFVNLNRSCRLQFFLKKSLVSFFLLSTMAKTRPELEVLEGITQFTTDLYKVLAKTPGNVIFSPISVHAVLSMSYQAAKGTTAEKFASTLKVPTAAAGAEGYNIVMKRLNSVPNVTLLMANKIFLKKGYQLLPEFSNAVSENFLSEVQLLNFAANEAAAASINAWVKEKTKDKIKDIINKDNLDESTRLILVNAIYFKGNWAIPFDKNSTKTAPFYLNKGDKVNVPMMNKVVNLFYKADKKLDVQILELPYTNENLSMIIILPNKRNGLDKLEKKLATCNLMEIMQQMWKVNVIVQLPRLKIEQTIFLNDPLTKLGLGEIFDPHAANFGGMITSNEQLFVSQAVQKAFIEVNEEGAEAAAATLLAVTFYCGGRGGPPPPKKFIADHPFIYFLCENRSNPLFAGRLSDPRN</sequence>
<comment type="subcellular location">
    <subcellularLocation>
        <location evidence="1">Secreted</location>
    </subcellularLocation>
</comment>
<dbReference type="SMART" id="SM00093">
    <property type="entry name" value="SERPIN"/>
    <property type="match status" value="1"/>
</dbReference>
<protein>
    <recommendedName>
        <fullName evidence="9">Serpin domain-containing protein</fullName>
    </recommendedName>
</protein>
<dbReference type="PANTHER" id="PTHR11461">
    <property type="entry name" value="SERINE PROTEASE INHIBITOR, SERPIN"/>
    <property type="match status" value="1"/>
</dbReference>
<keyword evidence="5" id="KW-0732">Signal</keyword>
<dbReference type="PROSITE" id="PS00284">
    <property type="entry name" value="SERPIN"/>
    <property type="match status" value="1"/>
</dbReference>
<evidence type="ECO:0000256" key="3">
    <source>
        <dbReference type="ARBA" id="ARBA00022525"/>
    </source>
</evidence>
<accession>A0AA38IEL4</accession>
<dbReference type="EMBL" id="JALNTZ010000004">
    <property type="protein sequence ID" value="KAJ3654855.1"/>
    <property type="molecule type" value="Genomic_DNA"/>
</dbReference>
<keyword evidence="7" id="KW-0325">Glycoprotein</keyword>
<gene>
    <name evidence="10" type="ORF">Zmor_014013</name>
</gene>
<keyword evidence="3" id="KW-0964">Secreted</keyword>
<dbReference type="InterPro" id="IPR023795">
    <property type="entry name" value="Serpin_CS"/>
</dbReference>
<dbReference type="Pfam" id="PF00079">
    <property type="entry name" value="Serpin"/>
    <property type="match status" value="1"/>
</dbReference>
<evidence type="ECO:0000313" key="11">
    <source>
        <dbReference type="Proteomes" id="UP001168821"/>
    </source>
</evidence>
<keyword evidence="6" id="KW-0722">Serine protease inhibitor</keyword>
<evidence type="ECO:0000256" key="6">
    <source>
        <dbReference type="ARBA" id="ARBA00022900"/>
    </source>
</evidence>
<evidence type="ECO:0000313" key="10">
    <source>
        <dbReference type="EMBL" id="KAJ3654855.1"/>
    </source>
</evidence>
<dbReference type="InterPro" id="IPR036186">
    <property type="entry name" value="Serpin_sf"/>
</dbReference>
<dbReference type="InterPro" id="IPR023796">
    <property type="entry name" value="Serpin_dom"/>
</dbReference>
<feature type="domain" description="Serpin" evidence="9">
    <location>
        <begin position="57"/>
        <end position="418"/>
    </location>
</feature>
<comment type="caution">
    <text evidence="10">The sequence shown here is derived from an EMBL/GenBank/DDBJ whole genome shotgun (WGS) entry which is preliminary data.</text>
</comment>
<keyword evidence="11" id="KW-1185">Reference proteome</keyword>
<name>A0AA38IEL4_9CUCU</name>
<evidence type="ECO:0000256" key="7">
    <source>
        <dbReference type="ARBA" id="ARBA00023180"/>
    </source>
</evidence>
<evidence type="ECO:0000256" key="8">
    <source>
        <dbReference type="RuleBase" id="RU000411"/>
    </source>
</evidence>
<dbReference type="Gene3D" id="3.30.497.10">
    <property type="entry name" value="Antithrombin, subunit I, domain 2"/>
    <property type="match status" value="1"/>
</dbReference>
<dbReference type="GO" id="GO:0005615">
    <property type="term" value="C:extracellular space"/>
    <property type="evidence" value="ECO:0007669"/>
    <property type="project" value="InterPro"/>
</dbReference>
<proteinExistence type="inferred from homology"/>
<evidence type="ECO:0000256" key="4">
    <source>
        <dbReference type="ARBA" id="ARBA00022690"/>
    </source>
</evidence>
<dbReference type="PANTHER" id="PTHR11461:SF211">
    <property type="entry name" value="GH10112P-RELATED"/>
    <property type="match status" value="1"/>
</dbReference>
<evidence type="ECO:0000256" key="5">
    <source>
        <dbReference type="ARBA" id="ARBA00022729"/>
    </source>
</evidence>
<comment type="similarity">
    <text evidence="2 8">Belongs to the serpin family.</text>
</comment>
<dbReference type="GO" id="GO:0004867">
    <property type="term" value="F:serine-type endopeptidase inhibitor activity"/>
    <property type="evidence" value="ECO:0007669"/>
    <property type="project" value="UniProtKB-KW"/>
</dbReference>
<dbReference type="SUPFAM" id="SSF56574">
    <property type="entry name" value="Serpins"/>
    <property type="match status" value="1"/>
</dbReference>
<dbReference type="InterPro" id="IPR000215">
    <property type="entry name" value="Serpin_fam"/>
</dbReference>
<keyword evidence="4" id="KW-0646">Protease inhibitor</keyword>
<reference evidence="10" key="1">
    <citation type="journal article" date="2023" name="G3 (Bethesda)">
        <title>Whole genome assemblies of Zophobas morio and Tenebrio molitor.</title>
        <authorList>
            <person name="Kaur S."/>
            <person name="Stinson S.A."/>
            <person name="diCenzo G.C."/>
        </authorList>
    </citation>
    <scope>NUCLEOTIDE SEQUENCE</scope>
    <source>
        <strain evidence="10">QUZm001</strain>
    </source>
</reference>
<dbReference type="CDD" id="cd19601">
    <property type="entry name" value="serpin42Da-like"/>
    <property type="match status" value="1"/>
</dbReference>
<dbReference type="Proteomes" id="UP001168821">
    <property type="component" value="Unassembled WGS sequence"/>
</dbReference>
<dbReference type="Gene3D" id="2.30.39.10">
    <property type="entry name" value="Alpha-1-antitrypsin, domain 1"/>
    <property type="match status" value="1"/>
</dbReference>
<dbReference type="AlphaFoldDB" id="A0AA38IEL4"/>
<organism evidence="10 11">
    <name type="scientific">Zophobas morio</name>
    <dbReference type="NCBI Taxonomy" id="2755281"/>
    <lineage>
        <taxon>Eukaryota</taxon>
        <taxon>Metazoa</taxon>
        <taxon>Ecdysozoa</taxon>
        <taxon>Arthropoda</taxon>
        <taxon>Hexapoda</taxon>
        <taxon>Insecta</taxon>
        <taxon>Pterygota</taxon>
        <taxon>Neoptera</taxon>
        <taxon>Endopterygota</taxon>
        <taxon>Coleoptera</taxon>
        <taxon>Polyphaga</taxon>
        <taxon>Cucujiformia</taxon>
        <taxon>Tenebrionidae</taxon>
        <taxon>Zophobas</taxon>
    </lineage>
</organism>
<evidence type="ECO:0000259" key="9">
    <source>
        <dbReference type="SMART" id="SM00093"/>
    </source>
</evidence>
<dbReference type="InterPro" id="IPR042178">
    <property type="entry name" value="Serpin_sf_1"/>
</dbReference>
<dbReference type="InterPro" id="IPR042185">
    <property type="entry name" value="Serpin_sf_2"/>
</dbReference>